<sequence length="111" mass="12863">MHRKWESQNDGTIYVARNLVESLETDEHAELIIAMSRQEWLETHLAQLKAESQRLNDELKQVVLTYSSKIQLIDEMIVDELRECGRQDHLIDTCKERGLQIDEKARANGSG</sequence>
<keyword evidence="3" id="KW-1185">Reference proteome</keyword>
<organism evidence="2 3">
    <name type="scientific">Lysinibacillus piscis</name>
    <dbReference type="NCBI Taxonomy" id="2518931"/>
    <lineage>
        <taxon>Bacteria</taxon>
        <taxon>Bacillati</taxon>
        <taxon>Bacillota</taxon>
        <taxon>Bacilli</taxon>
        <taxon>Bacillales</taxon>
        <taxon>Bacillaceae</taxon>
        <taxon>Lysinibacillus</taxon>
    </lineage>
</organism>
<evidence type="ECO:0000256" key="1">
    <source>
        <dbReference type="SAM" id="Coils"/>
    </source>
</evidence>
<evidence type="ECO:0000313" key="3">
    <source>
        <dbReference type="Proteomes" id="UP001065593"/>
    </source>
</evidence>
<comment type="caution">
    <text evidence="2">The sequence shown here is derived from an EMBL/GenBank/DDBJ whole genome shotgun (WGS) entry which is preliminary data.</text>
</comment>
<gene>
    <name evidence="2" type="ORF">LYSBPC_06500</name>
</gene>
<accession>A0ABQ5NGM8</accession>
<feature type="coiled-coil region" evidence="1">
    <location>
        <begin position="38"/>
        <end position="65"/>
    </location>
</feature>
<keyword evidence="1" id="KW-0175">Coiled coil</keyword>
<reference evidence="2" key="1">
    <citation type="submission" date="2022-08" db="EMBL/GenBank/DDBJ databases">
        <title>Draft genome sequence of Lysinibacillus sp. strain KH24.</title>
        <authorList>
            <person name="Kanbe H."/>
            <person name="Itoh H."/>
        </authorList>
    </citation>
    <scope>NUCLEOTIDE SEQUENCE</scope>
    <source>
        <strain evidence="2">KH24</strain>
    </source>
</reference>
<protein>
    <submittedName>
        <fullName evidence="2">Uncharacterized protein</fullName>
    </submittedName>
</protein>
<name>A0ABQ5NGM8_9BACI</name>
<proteinExistence type="predicted"/>
<dbReference type="RefSeq" id="WP_264987246.1">
    <property type="nucleotide sequence ID" value="NZ_BRZA01000001.1"/>
</dbReference>
<evidence type="ECO:0000313" key="2">
    <source>
        <dbReference type="EMBL" id="GLC87523.1"/>
    </source>
</evidence>
<dbReference type="EMBL" id="BRZA01000001">
    <property type="protein sequence ID" value="GLC87523.1"/>
    <property type="molecule type" value="Genomic_DNA"/>
</dbReference>
<dbReference type="Proteomes" id="UP001065593">
    <property type="component" value="Unassembled WGS sequence"/>
</dbReference>